<keyword evidence="10 14" id="KW-0479">Metal-binding</keyword>
<dbReference type="InterPro" id="IPR024567">
    <property type="entry name" value="RNase_HII/HIII_dom"/>
</dbReference>
<protein>
    <recommendedName>
        <fullName evidence="7 14">Ribonuclease HII</fullName>
        <shortName evidence="14">RNase HII</shortName>
        <ecNumber evidence="6 14">3.1.26.4</ecNumber>
    </recommendedName>
</protein>
<evidence type="ECO:0000256" key="8">
    <source>
        <dbReference type="ARBA" id="ARBA00022490"/>
    </source>
</evidence>
<comment type="similarity">
    <text evidence="5 14 16">Belongs to the RNase HII family.</text>
</comment>
<dbReference type="RefSeq" id="WP_348946581.1">
    <property type="nucleotide sequence ID" value="NZ_CP157355.1"/>
</dbReference>
<dbReference type="EMBL" id="CP157355">
    <property type="protein sequence ID" value="XBM02308.1"/>
    <property type="molecule type" value="Genomic_DNA"/>
</dbReference>
<keyword evidence="8 14" id="KW-0963">Cytoplasm</keyword>
<dbReference type="GO" id="GO:0032299">
    <property type="term" value="C:ribonuclease H2 complex"/>
    <property type="evidence" value="ECO:0007669"/>
    <property type="project" value="TreeGrafter"/>
</dbReference>
<evidence type="ECO:0000256" key="4">
    <source>
        <dbReference type="ARBA" id="ARBA00004496"/>
    </source>
</evidence>
<comment type="function">
    <text evidence="3 14 16">Endonuclease that specifically degrades the RNA of RNA-DNA hybrids.</text>
</comment>
<evidence type="ECO:0000256" key="2">
    <source>
        <dbReference type="ARBA" id="ARBA00001946"/>
    </source>
</evidence>
<evidence type="ECO:0000256" key="13">
    <source>
        <dbReference type="ARBA" id="ARBA00023211"/>
    </source>
</evidence>
<dbReference type="SUPFAM" id="SSF53098">
    <property type="entry name" value="Ribonuclease H-like"/>
    <property type="match status" value="1"/>
</dbReference>
<comment type="catalytic activity">
    <reaction evidence="1 14 15 16">
        <text>Endonucleolytic cleavage to 5'-phosphomonoester.</text>
        <dbReference type="EC" id="3.1.26.4"/>
    </reaction>
</comment>
<feature type="binding site" evidence="14 15">
    <location>
        <position position="8"/>
    </location>
    <ligand>
        <name>a divalent metal cation</name>
        <dbReference type="ChEBI" id="CHEBI:60240"/>
    </ligand>
</feature>
<dbReference type="InterPro" id="IPR036397">
    <property type="entry name" value="RNaseH_sf"/>
</dbReference>
<evidence type="ECO:0000256" key="3">
    <source>
        <dbReference type="ARBA" id="ARBA00004065"/>
    </source>
</evidence>
<name>A0AAU7FFB6_9NEIS</name>
<evidence type="ECO:0000256" key="14">
    <source>
        <dbReference type="HAMAP-Rule" id="MF_00052"/>
    </source>
</evidence>
<dbReference type="PANTHER" id="PTHR10954:SF18">
    <property type="entry name" value="RIBONUCLEASE HII"/>
    <property type="match status" value="1"/>
</dbReference>
<dbReference type="GO" id="GO:0043137">
    <property type="term" value="P:DNA replication, removal of RNA primer"/>
    <property type="evidence" value="ECO:0007669"/>
    <property type="project" value="TreeGrafter"/>
</dbReference>
<dbReference type="NCBIfam" id="NF000595">
    <property type="entry name" value="PRK00015.1-3"/>
    <property type="match status" value="1"/>
</dbReference>
<comment type="cofactor">
    <cofactor evidence="14 15">
        <name>Mn(2+)</name>
        <dbReference type="ChEBI" id="CHEBI:29035"/>
    </cofactor>
    <cofactor evidence="14 15">
        <name>Mg(2+)</name>
        <dbReference type="ChEBI" id="CHEBI:18420"/>
    </cofactor>
    <text evidence="14 15">Manganese or magnesium. Binds 1 divalent metal ion per monomer in the absence of substrate. May bind a second metal ion after substrate binding.</text>
</comment>
<organism evidence="18">
    <name type="scientific">Chitinibacter mangrovi</name>
    <dbReference type="NCBI Taxonomy" id="3153927"/>
    <lineage>
        <taxon>Bacteria</taxon>
        <taxon>Pseudomonadati</taxon>
        <taxon>Pseudomonadota</taxon>
        <taxon>Betaproteobacteria</taxon>
        <taxon>Neisseriales</taxon>
        <taxon>Chitinibacteraceae</taxon>
        <taxon>Chitinibacter</taxon>
    </lineage>
</organism>
<dbReference type="PANTHER" id="PTHR10954">
    <property type="entry name" value="RIBONUCLEASE H2 SUBUNIT A"/>
    <property type="match status" value="1"/>
</dbReference>
<dbReference type="PROSITE" id="PS51975">
    <property type="entry name" value="RNASE_H_2"/>
    <property type="match status" value="1"/>
</dbReference>
<sequence>MHVCGVDEAGRGPLAGSVFAAAVILPEHWVCEGLTDSKKLSASKREQLAISIKRDAIAWCVASASVEEIDRLNILQATMLAMQRAIAGLSVAADQALIDGNRIPQLDIPAQAIVQGDAKVLQISAASVLAKVAKDAEAQVLEVQYPGYGFAQHKGYGTALHLANLKALGATACHRTSFAPVRAALMQTTLF</sequence>
<evidence type="ECO:0000256" key="7">
    <source>
        <dbReference type="ARBA" id="ARBA00019179"/>
    </source>
</evidence>
<evidence type="ECO:0000256" key="16">
    <source>
        <dbReference type="RuleBase" id="RU003515"/>
    </source>
</evidence>
<dbReference type="NCBIfam" id="NF000596">
    <property type="entry name" value="PRK00015.1-4"/>
    <property type="match status" value="1"/>
</dbReference>
<evidence type="ECO:0000256" key="15">
    <source>
        <dbReference type="PROSITE-ProRule" id="PRU01319"/>
    </source>
</evidence>
<comment type="cofactor">
    <cofactor evidence="2">
        <name>Mg(2+)</name>
        <dbReference type="ChEBI" id="CHEBI:18420"/>
    </cofactor>
</comment>
<dbReference type="FunFam" id="3.30.420.10:FF:000006">
    <property type="entry name" value="Ribonuclease HII"/>
    <property type="match status" value="1"/>
</dbReference>
<dbReference type="HAMAP" id="MF_00052_B">
    <property type="entry name" value="RNase_HII_B"/>
    <property type="match status" value="1"/>
</dbReference>
<evidence type="ECO:0000256" key="1">
    <source>
        <dbReference type="ARBA" id="ARBA00000077"/>
    </source>
</evidence>
<comment type="subcellular location">
    <subcellularLocation>
        <location evidence="4 14">Cytoplasm</location>
    </subcellularLocation>
</comment>
<keyword evidence="9 14" id="KW-0540">Nuclease</keyword>
<evidence type="ECO:0000256" key="6">
    <source>
        <dbReference type="ARBA" id="ARBA00012180"/>
    </source>
</evidence>
<evidence type="ECO:0000256" key="12">
    <source>
        <dbReference type="ARBA" id="ARBA00022801"/>
    </source>
</evidence>
<feature type="binding site" evidence="14 15">
    <location>
        <position position="99"/>
    </location>
    <ligand>
        <name>a divalent metal cation</name>
        <dbReference type="ChEBI" id="CHEBI:60240"/>
    </ligand>
</feature>
<proteinExistence type="inferred from homology"/>
<evidence type="ECO:0000256" key="5">
    <source>
        <dbReference type="ARBA" id="ARBA00007383"/>
    </source>
</evidence>
<dbReference type="GO" id="GO:0030145">
    <property type="term" value="F:manganese ion binding"/>
    <property type="evidence" value="ECO:0007669"/>
    <property type="project" value="UniProtKB-UniRule"/>
</dbReference>
<dbReference type="EC" id="3.1.26.4" evidence="6 14"/>
<dbReference type="InterPro" id="IPR012337">
    <property type="entry name" value="RNaseH-like_sf"/>
</dbReference>
<dbReference type="GO" id="GO:0004523">
    <property type="term" value="F:RNA-DNA hybrid ribonuclease activity"/>
    <property type="evidence" value="ECO:0007669"/>
    <property type="project" value="UniProtKB-UniRule"/>
</dbReference>
<keyword evidence="11 14" id="KW-0255">Endonuclease</keyword>
<evidence type="ECO:0000256" key="9">
    <source>
        <dbReference type="ARBA" id="ARBA00022722"/>
    </source>
</evidence>
<dbReference type="CDD" id="cd07182">
    <property type="entry name" value="RNase_HII_bacteria_HII_like"/>
    <property type="match status" value="1"/>
</dbReference>
<evidence type="ECO:0000313" key="18">
    <source>
        <dbReference type="EMBL" id="XBM02308.1"/>
    </source>
</evidence>
<keyword evidence="12 14" id="KW-0378">Hydrolase</keyword>
<accession>A0AAU7FFB6</accession>
<dbReference type="KEGG" id="cmav:ABHF33_00625"/>
<dbReference type="Gene3D" id="3.30.420.10">
    <property type="entry name" value="Ribonuclease H-like superfamily/Ribonuclease H"/>
    <property type="match status" value="1"/>
</dbReference>
<dbReference type="InterPro" id="IPR022898">
    <property type="entry name" value="RNase_HII"/>
</dbReference>
<dbReference type="Pfam" id="PF01351">
    <property type="entry name" value="RNase_HII"/>
    <property type="match status" value="1"/>
</dbReference>
<feature type="binding site" evidence="14 15">
    <location>
        <position position="7"/>
    </location>
    <ligand>
        <name>a divalent metal cation</name>
        <dbReference type="ChEBI" id="CHEBI:60240"/>
    </ligand>
</feature>
<gene>
    <name evidence="14 18" type="primary">rnhB</name>
    <name evidence="18" type="ORF">ABHF33_00625</name>
</gene>
<dbReference type="GO" id="GO:0006298">
    <property type="term" value="P:mismatch repair"/>
    <property type="evidence" value="ECO:0007669"/>
    <property type="project" value="TreeGrafter"/>
</dbReference>
<evidence type="ECO:0000256" key="10">
    <source>
        <dbReference type="ARBA" id="ARBA00022723"/>
    </source>
</evidence>
<keyword evidence="13 14" id="KW-0464">Manganese</keyword>
<feature type="domain" description="RNase H type-2" evidence="17">
    <location>
        <begin position="1"/>
        <end position="190"/>
    </location>
</feature>
<dbReference type="GO" id="GO:0005737">
    <property type="term" value="C:cytoplasm"/>
    <property type="evidence" value="ECO:0007669"/>
    <property type="project" value="UniProtKB-SubCell"/>
</dbReference>
<evidence type="ECO:0000256" key="11">
    <source>
        <dbReference type="ARBA" id="ARBA00022759"/>
    </source>
</evidence>
<dbReference type="AlphaFoldDB" id="A0AAU7FFB6"/>
<dbReference type="GO" id="GO:0003723">
    <property type="term" value="F:RNA binding"/>
    <property type="evidence" value="ECO:0007669"/>
    <property type="project" value="UniProtKB-UniRule"/>
</dbReference>
<evidence type="ECO:0000259" key="17">
    <source>
        <dbReference type="PROSITE" id="PS51975"/>
    </source>
</evidence>
<reference evidence="18" key="1">
    <citation type="submission" date="2024-05" db="EMBL/GenBank/DDBJ databases">
        <authorList>
            <person name="Yang L."/>
            <person name="Pan L."/>
        </authorList>
    </citation>
    <scope>NUCLEOTIDE SEQUENCE</scope>
    <source>
        <strain evidence="18">FCG-7</strain>
    </source>
</reference>
<dbReference type="InterPro" id="IPR001352">
    <property type="entry name" value="RNase_HII/HIII"/>
</dbReference>